<dbReference type="EMBL" id="CP036150">
    <property type="protein sequence ID" value="QEN06729.1"/>
    <property type="molecule type" value="Genomic_DNA"/>
</dbReference>
<dbReference type="GO" id="GO:0006013">
    <property type="term" value="P:mannose metabolic process"/>
    <property type="evidence" value="ECO:0007669"/>
    <property type="project" value="InterPro"/>
</dbReference>
<dbReference type="InterPro" id="IPR027291">
    <property type="entry name" value="Glyco_hydro_38_N_sf"/>
</dbReference>
<dbReference type="OrthoDB" id="9772207at2"/>
<dbReference type="GO" id="GO:0009313">
    <property type="term" value="P:oligosaccharide catabolic process"/>
    <property type="evidence" value="ECO:0007669"/>
    <property type="project" value="TreeGrafter"/>
</dbReference>
<dbReference type="Gene3D" id="3.20.110.10">
    <property type="entry name" value="Glycoside hydrolase 38, N terminal domain"/>
    <property type="match status" value="1"/>
</dbReference>
<dbReference type="AlphaFoldDB" id="A0A5C1QHY7"/>
<proteinExistence type="inferred from homology"/>
<dbReference type="GO" id="GO:0030246">
    <property type="term" value="F:carbohydrate binding"/>
    <property type="evidence" value="ECO:0007669"/>
    <property type="project" value="InterPro"/>
</dbReference>
<keyword evidence="3" id="KW-0378">Hydrolase</keyword>
<dbReference type="Pfam" id="PF09261">
    <property type="entry name" value="Alpha-mann_mid"/>
    <property type="match status" value="1"/>
</dbReference>
<comment type="similarity">
    <text evidence="1">Belongs to the glycosyl hydrolase 38 family.</text>
</comment>
<reference evidence="6 7" key="1">
    <citation type="submission" date="2019-02" db="EMBL/GenBank/DDBJ databases">
        <title>Complete Genome Sequence and Methylome Analysis of free living Spirochaetas.</title>
        <authorList>
            <person name="Fomenkov A."/>
            <person name="Dubinina G."/>
            <person name="Leshcheva N."/>
            <person name="Mikheeva N."/>
            <person name="Grabovich M."/>
            <person name="Vincze T."/>
            <person name="Roberts R.J."/>
        </authorList>
    </citation>
    <scope>NUCLEOTIDE SEQUENCE [LARGE SCALE GENOMIC DNA]</scope>
    <source>
        <strain evidence="6 7">K2</strain>
    </source>
</reference>
<keyword evidence="4" id="KW-0326">Glycosidase</keyword>
<dbReference type="Proteomes" id="UP000324209">
    <property type="component" value="Chromosome"/>
</dbReference>
<dbReference type="SUPFAM" id="SSF88688">
    <property type="entry name" value="Families 57/38 glycoside transferase middle domain"/>
    <property type="match status" value="1"/>
</dbReference>
<evidence type="ECO:0000259" key="5">
    <source>
        <dbReference type="SMART" id="SM00872"/>
    </source>
</evidence>
<dbReference type="InterPro" id="IPR028995">
    <property type="entry name" value="Glyco_hydro_57/38_cen_sf"/>
</dbReference>
<dbReference type="InterPro" id="IPR000602">
    <property type="entry name" value="Glyco_hydro_38_N"/>
</dbReference>
<dbReference type="Pfam" id="PF01074">
    <property type="entry name" value="Glyco_hydro_38N"/>
    <property type="match status" value="1"/>
</dbReference>
<organism evidence="6 7">
    <name type="scientific">Oceanispirochaeta crateris</name>
    <dbReference type="NCBI Taxonomy" id="2518645"/>
    <lineage>
        <taxon>Bacteria</taxon>
        <taxon>Pseudomonadati</taxon>
        <taxon>Spirochaetota</taxon>
        <taxon>Spirochaetia</taxon>
        <taxon>Spirochaetales</taxon>
        <taxon>Spirochaetaceae</taxon>
        <taxon>Oceanispirochaeta</taxon>
    </lineage>
</organism>
<gene>
    <name evidence="6" type="ORF">EXM22_01500</name>
</gene>
<dbReference type="CDD" id="cd10789">
    <property type="entry name" value="GH38N_AMII_ER_cytosolic"/>
    <property type="match status" value="1"/>
</dbReference>
<evidence type="ECO:0000256" key="3">
    <source>
        <dbReference type="ARBA" id="ARBA00022801"/>
    </source>
</evidence>
<dbReference type="PANTHER" id="PTHR46017">
    <property type="entry name" value="ALPHA-MANNOSIDASE 2C1"/>
    <property type="match status" value="1"/>
</dbReference>
<sequence length="844" mass="96120">MTIEYIIYITYKNLGDIVNKIHLVGNAHLDPVWLWRWQEGYAEVKATFRSALDRMKEFPDFIFTCAGGAYYKWVEENDPAMFEEIVIRVNEKRWVPVGGWWIQPDCNIPCGESFIRQGLIGQRYLLEKFGFISDVGYNVDSFGHDGMLPQILAKSGLVNYVFMRPDVKENDEIPSVLFQWESPDGSQVCSFRIPVSYSDYIGSTRNCYEEKLRMAAEEVSRLDMDLMEFYGVGNHGGGPTVRTIKTLQKVGEEIGDKAQILFSTPSTYFHQMKKSKPSLEVYSSSLRQHAPGCYSNLLSIKRGNRQGENALLAAERFSVLSGWLSDHVFPSESLQRGWEGLLFNQFHDLLGGCSIERAYQDAAALHGEVSTIASREENMALQKISWKIDTWWIKKAMGKDKHWQSWEQDDFGIPVVVFNPHSWEYNGYVTNKICCSRVEDESGQFDPHQIIRGAYNNNKDEKWATLFPVSIPPLGYRVYRLYLTKENPEIKSYVNSMNITQHSIENQYLVLKFNPETGSVSSLIRKETGFEYISGEASLGLVIDDSHCDTWGHGEDRFDLVEGRFGQPEFSIIEEGPLRCCLRVVTKYGQSKMVLDYYLTEDGHDITVRGRVLWLEKYRMLKIAFPVKMINSECLQSLTFGYDRTNADGKEKVGQKWVALRGEDPLGRMGILAIANDGFPAHSFQDDEVRLTILRSPEYADHMGEKDGFIPNIDMGTHSFSYALIPSDAAEVESEFVSIFRGAEELNLDPTVITETYHKGTLPLIQDGIAISNENVFSSALKESWDKSGYILRCSEISGLVSDTTIELPLLGVRFDASFTPFELKTFKISKKDKRVQEVNLIEL</sequence>
<dbReference type="GO" id="GO:0004559">
    <property type="term" value="F:alpha-mannosidase activity"/>
    <property type="evidence" value="ECO:0007669"/>
    <property type="project" value="InterPro"/>
</dbReference>
<dbReference type="InterPro" id="IPR015341">
    <property type="entry name" value="Glyco_hydro_38_cen"/>
</dbReference>
<evidence type="ECO:0000256" key="4">
    <source>
        <dbReference type="ARBA" id="ARBA00023295"/>
    </source>
</evidence>
<evidence type="ECO:0000313" key="7">
    <source>
        <dbReference type="Proteomes" id="UP000324209"/>
    </source>
</evidence>
<dbReference type="InterPro" id="IPR013780">
    <property type="entry name" value="Glyco_hydro_b"/>
</dbReference>
<evidence type="ECO:0000256" key="1">
    <source>
        <dbReference type="ARBA" id="ARBA00009792"/>
    </source>
</evidence>
<dbReference type="InterPro" id="IPR011013">
    <property type="entry name" value="Gal_mutarotase_sf_dom"/>
</dbReference>
<feature type="domain" description="Glycoside hydrolase family 38 central" evidence="5">
    <location>
        <begin position="289"/>
        <end position="366"/>
    </location>
</feature>
<dbReference type="InterPro" id="IPR037094">
    <property type="entry name" value="Glyco_hydro_38_cen_sf"/>
</dbReference>
<dbReference type="Gene3D" id="2.70.98.30">
    <property type="entry name" value="Golgi alpha-mannosidase II, domain 4"/>
    <property type="match status" value="1"/>
</dbReference>
<dbReference type="SMART" id="SM00872">
    <property type="entry name" value="Alpha-mann_mid"/>
    <property type="match status" value="1"/>
</dbReference>
<keyword evidence="7" id="KW-1185">Reference proteome</keyword>
<dbReference type="InterPro" id="IPR011682">
    <property type="entry name" value="Glyco_hydro_38_C"/>
</dbReference>
<dbReference type="Pfam" id="PF07748">
    <property type="entry name" value="Glyco_hydro_38C"/>
    <property type="match status" value="1"/>
</dbReference>
<dbReference type="InterPro" id="IPR011330">
    <property type="entry name" value="Glyco_hydro/deAcase_b/a-brl"/>
</dbReference>
<dbReference type="SUPFAM" id="SSF88713">
    <property type="entry name" value="Glycoside hydrolase/deacetylase"/>
    <property type="match status" value="1"/>
</dbReference>
<dbReference type="PANTHER" id="PTHR46017:SF1">
    <property type="entry name" value="ALPHA-MANNOSIDASE 2C1"/>
    <property type="match status" value="1"/>
</dbReference>
<dbReference type="Gene3D" id="1.20.1270.50">
    <property type="entry name" value="Glycoside hydrolase family 38, central domain"/>
    <property type="match status" value="1"/>
</dbReference>
<dbReference type="SUPFAM" id="SSF74650">
    <property type="entry name" value="Galactose mutarotase-like"/>
    <property type="match status" value="1"/>
</dbReference>
<name>A0A5C1QHY7_9SPIO</name>
<protein>
    <submittedName>
        <fullName evidence="6">Alpha-mannosidase</fullName>
    </submittedName>
</protein>
<dbReference type="KEGG" id="ock:EXM22_01500"/>
<keyword evidence="2" id="KW-0479">Metal-binding</keyword>
<evidence type="ECO:0000256" key="2">
    <source>
        <dbReference type="ARBA" id="ARBA00022723"/>
    </source>
</evidence>
<dbReference type="Gene3D" id="2.60.40.1180">
    <property type="entry name" value="Golgi alpha-mannosidase II"/>
    <property type="match status" value="1"/>
</dbReference>
<evidence type="ECO:0000313" key="6">
    <source>
        <dbReference type="EMBL" id="QEN06729.1"/>
    </source>
</evidence>
<dbReference type="GO" id="GO:0046872">
    <property type="term" value="F:metal ion binding"/>
    <property type="evidence" value="ECO:0007669"/>
    <property type="project" value="UniProtKB-KW"/>
</dbReference>
<accession>A0A5C1QHY7</accession>